<evidence type="ECO:0000259" key="2">
    <source>
        <dbReference type="Pfam" id="PF00248"/>
    </source>
</evidence>
<dbReference type="GO" id="GO:0016491">
    <property type="term" value="F:oxidoreductase activity"/>
    <property type="evidence" value="ECO:0007669"/>
    <property type="project" value="UniProtKB-KW"/>
</dbReference>
<reference evidence="3" key="1">
    <citation type="submission" date="2018-05" db="EMBL/GenBank/DDBJ databases">
        <authorList>
            <person name="Lanie J.A."/>
            <person name="Ng W.-L."/>
            <person name="Kazmierczak K.M."/>
            <person name="Andrzejewski T.M."/>
            <person name="Davidsen T.M."/>
            <person name="Wayne K.J."/>
            <person name="Tettelin H."/>
            <person name="Glass J.I."/>
            <person name="Rusch D."/>
            <person name="Podicherti R."/>
            <person name="Tsui H.-C.T."/>
            <person name="Winkler M.E."/>
        </authorList>
    </citation>
    <scope>NUCLEOTIDE SEQUENCE</scope>
</reference>
<dbReference type="Gene3D" id="3.20.20.100">
    <property type="entry name" value="NADP-dependent oxidoreductase domain"/>
    <property type="match status" value="1"/>
</dbReference>
<accession>A0A382BBS8</accession>
<sequence length="320" mass="36290">MRKIVLGRTGVHVSAISLGTWSYGGENISGSIPVGWSGQMDTDSRAALTKAYELDINHWDTADVYGNGHSEEIIGSMWADIPREKIFVATKVGWDRGPHSHWYHPEYMRENMERSLKNLNTDCVDLLYLHHCNFGEHNEYFNDAVETIRRFQEEGKARFLGLSDWSSAKIMMFIQQADPDVVQPLRNVYNDTYVSSGLKEFVDTHNIGVCFFSPIKHGLLTGKYKDATSFPDGDFRQTVQEFQDIDFIKRMRTNMSLLEKRFVNHSEPVLHGLLGALLTGSSTGCILLGQRNQEQVSAIKDLGTPLNDDDAAWVFSLYKK</sequence>
<dbReference type="PANTHER" id="PTHR43364">
    <property type="entry name" value="NADH-SPECIFIC METHYLGLYOXAL REDUCTASE-RELATED"/>
    <property type="match status" value="1"/>
</dbReference>
<evidence type="ECO:0000313" key="3">
    <source>
        <dbReference type="EMBL" id="SVB11079.1"/>
    </source>
</evidence>
<dbReference type="GO" id="GO:0005829">
    <property type="term" value="C:cytosol"/>
    <property type="evidence" value="ECO:0007669"/>
    <property type="project" value="TreeGrafter"/>
</dbReference>
<dbReference type="AlphaFoldDB" id="A0A382BBS8"/>
<gene>
    <name evidence="3" type="ORF">METZ01_LOCUS163933</name>
</gene>
<keyword evidence="1" id="KW-0560">Oxidoreductase</keyword>
<protein>
    <recommendedName>
        <fullName evidence="2">NADP-dependent oxidoreductase domain-containing protein</fullName>
    </recommendedName>
</protein>
<dbReference type="EMBL" id="UINC01029033">
    <property type="protein sequence ID" value="SVB11079.1"/>
    <property type="molecule type" value="Genomic_DNA"/>
</dbReference>
<dbReference type="InterPro" id="IPR050523">
    <property type="entry name" value="AKR_Detox_Biosynth"/>
</dbReference>
<dbReference type="InterPro" id="IPR036812">
    <property type="entry name" value="NAD(P)_OxRdtase_dom_sf"/>
</dbReference>
<feature type="domain" description="NADP-dependent oxidoreductase" evidence="2">
    <location>
        <begin position="16"/>
        <end position="312"/>
    </location>
</feature>
<dbReference type="InterPro" id="IPR023210">
    <property type="entry name" value="NADP_OxRdtase_dom"/>
</dbReference>
<dbReference type="PANTHER" id="PTHR43364:SF4">
    <property type="entry name" value="NAD(P)-LINKED OXIDOREDUCTASE SUPERFAMILY PROTEIN"/>
    <property type="match status" value="1"/>
</dbReference>
<evidence type="ECO:0000256" key="1">
    <source>
        <dbReference type="ARBA" id="ARBA00023002"/>
    </source>
</evidence>
<dbReference type="Pfam" id="PF00248">
    <property type="entry name" value="Aldo_ket_red"/>
    <property type="match status" value="1"/>
</dbReference>
<dbReference type="SUPFAM" id="SSF51430">
    <property type="entry name" value="NAD(P)-linked oxidoreductase"/>
    <property type="match status" value="1"/>
</dbReference>
<organism evidence="3">
    <name type="scientific">marine metagenome</name>
    <dbReference type="NCBI Taxonomy" id="408172"/>
    <lineage>
        <taxon>unclassified sequences</taxon>
        <taxon>metagenomes</taxon>
        <taxon>ecological metagenomes</taxon>
    </lineage>
</organism>
<proteinExistence type="predicted"/>
<name>A0A382BBS8_9ZZZZ</name>